<dbReference type="OrthoDB" id="9795206at2"/>
<dbReference type="InterPro" id="IPR016181">
    <property type="entry name" value="Acyl_CoA_acyltransferase"/>
</dbReference>
<evidence type="ECO:0000313" key="3">
    <source>
        <dbReference type="Proteomes" id="UP001142078"/>
    </source>
</evidence>
<proteinExistence type="predicted"/>
<protein>
    <submittedName>
        <fullName evidence="2">GNAT family N-acetyltransferase</fullName>
    </submittedName>
</protein>
<sequence length="183" mass="21968">MYKKLNLKSDNLIIQSSKFVDCKEFNRWENKEHVKEFLTIEDTRNYEEIVREFIEYENDETKLQFTIIYRENAKPIGRIYISRLDNNLKSLDITRIYIGEEEYLGKGCGKEAMEILLRYCFEDLKMERVTLDTFEENKRASNLYKSLGFVDEGTLRHGTKKGGKFYNLNLKSMLSEEYKKHFY</sequence>
<dbReference type="RefSeq" id="WP_042682186.1">
    <property type="nucleotide sequence ID" value="NZ_CABKTM010000043.1"/>
</dbReference>
<dbReference type="Gene3D" id="3.40.630.30">
    <property type="match status" value="1"/>
</dbReference>
<gene>
    <name evidence="2" type="ORF">NSA23_00120</name>
</gene>
<dbReference type="PROSITE" id="PS51186">
    <property type="entry name" value="GNAT"/>
    <property type="match status" value="1"/>
</dbReference>
<dbReference type="PANTHER" id="PTHR43415:SF3">
    <property type="entry name" value="GNAT-FAMILY ACETYLTRANSFERASE"/>
    <property type="match status" value="1"/>
</dbReference>
<dbReference type="Proteomes" id="UP001142078">
    <property type="component" value="Unassembled WGS sequence"/>
</dbReference>
<name>A0A9X2S3K7_9FIRM</name>
<keyword evidence="3" id="KW-1185">Reference proteome</keyword>
<dbReference type="Pfam" id="PF13302">
    <property type="entry name" value="Acetyltransf_3"/>
    <property type="match status" value="1"/>
</dbReference>
<dbReference type="PANTHER" id="PTHR43415">
    <property type="entry name" value="SPERMIDINE N(1)-ACETYLTRANSFERASE"/>
    <property type="match status" value="1"/>
</dbReference>
<evidence type="ECO:0000313" key="2">
    <source>
        <dbReference type="EMBL" id="MCR2042508.1"/>
    </source>
</evidence>
<dbReference type="InterPro" id="IPR000182">
    <property type="entry name" value="GNAT_dom"/>
</dbReference>
<dbReference type="EMBL" id="JANJZL010000001">
    <property type="protein sequence ID" value="MCR2042508.1"/>
    <property type="molecule type" value="Genomic_DNA"/>
</dbReference>
<comment type="caution">
    <text evidence="2">The sequence shown here is derived from an EMBL/GenBank/DDBJ whole genome shotgun (WGS) entry which is preliminary data.</text>
</comment>
<feature type="domain" description="N-acetyltransferase" evidence="1">
    <location>
        <begin position="20"/>
        <end position="171"/>
    </location>
</feature>
<organism evidence="2 3">
    <name type="scientific">Anaerosalibacter massiliensis</name>
    <dbReference type="NCBI Taxonomy" id="1347392"/>
    <lineage>
        <taxon>Bacteria</taxon>
        <taxon>Bacillati</taxon>
        <taxon>Bacillota</taxon>
        <taxon>Tissierellia</taxon>
        <taxon>Tissierellales</taxon>
        <taxon>Sporanaerobacteraceae</taxon>
        <taxon>Anaerosalibacter</taxon>
    </lineage>
</organism>
<dbReference type="GO" id="GO:0016747">
    <property type="term" value="F:acyltransferase activity, transferring groups other than amino-acyl groups"/>
    <property type="evidence" value="ECO:0007669"/>
    <property type="project" value="InterPro"/>
</dbReference>
<dbReference type="AlphaFoldDB" id="A0A9X2S3K7"/>
<dbReference type="SUPFAM" id="SSF55729">
    <property type="entry name" value="Acyl-CoA N-acyltransferases (Nat)"/>
    <property type="match status" value="1"/>
</dbReference>
<accession>A0A9X2S3K7</accession>
<evidence type="ECO:0000259" key="1">
    <source>
        <dbReference type="PROSITE" id="PS51186"/>
    </source>
</evidence>
<reference evidence="2" key="1">
    <citation type="submission" date="2022-07" db="EMBL/GenBank/DDBJ databases">
        <title>Enhanced cultured diversity of the mouse gut microbiota enables custom-made synthetic communities.</title>
        <authorList>
            <person name="Afrizal A."/>
        </authorList>
    </citation>
    <scope>NUCLEOTIDE SEQUENCE</scope>
    <source>
        <strain evidence="2">DSM 29482</strain>
    </source>
</reference>
<dbReference type="CDD" id="cd04301">
    <property type="entry name" value="NAT_SF"/>
    <property type="match status" value="1"/>
</dbReference>